<dbReference type="AlphaFoldDB" id="A0A0D7X1D0"/>
<comment type="caution">
    <text evidence="1">The sequence shown here is derived from an EMBL/GenBank/DDBJ whole genome shotgun (WGS) entry which is preliminary data.</text>
</comment>
<dbReference type="PATRIC" id="fig|159743.3.peg.4539"/>
<evidence type="ECO:0000313" key="1">
    <source>
        <dbReference type="EMBL" id="KJD43807.1"/>
    </source>
</evidence>
<evidence type="ECO:0000313" key="2">
    <source>
        <dbReference type="Proteomes" id="UP000032534"/>
    </source>
</evidence>
<dbReference type="EMBL" id="JTHP01000048">
    <property type="protein sequence ID" value="KJD43807.1"/>
    <property type="molecule type" value="Genomic_DNA"/>
</dbReference>
<accession>A0A0D7X1D0</accession>
<sequence length="106" mass="12438">MPYNTVNPQTLYQARPEFQTELKRVHDHLHHQLGPYVNHTVRVQTMDHHVYEGRIVHIDADHLYLRVPQPHHTPSPGTPTPYRSYAYRDVILPLVLYNLLVVTLLS</sequence>
<gene>
    <name evidence="1" type="ORF">QD47_20420</name>
</gene>
<reference evidence="1 2" key="1">
    <citation type="submission" date="2014-11" db="EMBL/GenBank/DDBJ databases">
        <title>Draft Genome Sequences of Paenibacillus polymyxa NRRL B-30509 and Paenibacillus terrae NRRL B-30644, Strains from a Poultry Environment that Produce Tridecaptin A and Paenicidins.</title>
        <authorList>
            <person name="van Belkum M.J."/>
            <person name="Lohans C.T."/>
            <person name="Vederas J.C."/>
        </authorList>
    </citation>
    <scope>NUCLEOTIDE SEQUENCE [LARGE SCALE GENOMIC DNA]</scope>
    <source>
        <strain evidence="1 2">NRRL B-30644</strain>
    </source>
</reference>
<organism evidence="1 2">
    <name type="scientific">Paenibacillus terrae</name>
    <dbReference type="NCBI Taxonomy" id="159743"/>
    <lineage>
        <taxon>Bacteria</taxon>
        <taxon>Bacillati</taxon>
        <taxon>Bacillota</taxon>
        <taxon>Bacilli</taxon>
        <taxon>Bacillales</taxon>
        <taxon>Paenibacillaceae</taxon>
        <taxon>Paenibacillus</taxon>
    </lineage>
</organism>
<protein>
    <submittedName>
        <fullName evidence="1">Uncharacterized protein</fullName>
    </submittedName>
</protein>
<dbReference type="OrthoDB" id="2666278at2"/>
<dbReference type="Proteomes" id="UP000032534">
    <property type="component" value="Unassembled WGS sequence"/>
</dbReference>
<proteinExistence type="predicted"/>
<keyword evidence="2" id="KW-1185">Reference proteome</keyword>
<name>A0A0D7X1D0_9BACL</name>
<dbReference type="RefSeq" id="WP_044647857.1">
    <property type="nucleotide sequence ID" value="NZ_JTHP01000048.1"/>
</dbReference>